<evidence type="ECO:0000313" key="1">
    <source>
        <dbReference type="Proteomes" id="UP000887540"/>
    </source>
</evidence>
<reference evidence="2" key="1">
    <citation type="submission" date="2022-11" db="UniProtKB">
        <authorList>
            <consortium name="WormBaseParasite"/>
        </authorList>
    </citation>
    <scope>IDENTIFICATION</scope>
</reference>
<dbReference type="Proteomes" id="UP000887540">
    <property type="component" value="Unplaced"/>
</dbReference>
<organism evidence="1 2">
    <name type="scientific">Acrobeloides nanus</name>
    <dbReference type="NCBI Taxonomy" id="290746"/>
    <lineage>
        <taxon>Eukaryota</taxon>
        <taxon>Metazoa</taxon>
        <taxon>Ecdysozoa</taxon>
        <taxon>Nematoda</taxon>
        <taxon>Chromadorea</taxon>
        <taxon>Rhabditida</taxon>
        <taxon>Tylenchina</taxon>
        <taxon>Cephalobomorpha</taxon>
        <taxon>Cephaloboidea</taxon>
        <taxon>Cephalobidae</taxon>
        <taxon>Acrobeloides</taxon>
    </lineage>
</organism>
<dbReference type="AlphaFoldDB" id="A0A914DCH9"/>
<protein>
    <submittedName>
        <fullName evidence="2">Uncharacterized protein</fullName>
    </submittedName>
</protein>
<name>A0A914DCH9_9BILA</name>
<accession>A0A914DCH9</accession>
<keyword evidence="1" id="KW-1185">Reference proteome</keyword>
<dbReference type="WBParaSite" id="ACRNAN_scaffold233.g8465.t1">
    <property type="protein sequence ID" value="ACRNAN_scaffold233.g8465.t1"/>
    <property type="gene ID" value="ACRNAN_scaffold233.g8465"/>
</dbReference>
<evidence type="ECO:0000313" key="2">
    <source>
        <dbReference type="WBParaSite" id="ACRNAN_scaffold233.g8465.t1"/>
    </source>
</evidence>
<proteinExistence type="predicted"/>
<sequence>MLYLICLRWTWYIEKNARRSLVVLLDYERSKCPFTKASNRQSTKSPNHLSMNVPSVYECFETPAYKDSESPVYESSDSPV</sequence>